<feature type="region of interest" description="Disordered" evidence="1">
    <location>
        <begin position="38"/>
        <end position="66"/>
    </location>
</feature>
<dbReference type="AlphaFoldDB" id="A0A8H6ARU2"/>
<sequence length="227" mass="22567">MKFSYVLVALSALTFSTALPVIRPGSINGLVARGGNSTSSLSGNSTASTASTASSTSSGSAKPTTAINLEDINENVASSKATSGSKKVTAAQVKSAVSGFASDANTVSAALNKLPSMTDKSDISALAGKAFAAESDEDSQRSVLFAAAGSAGSSANSKIVKNTPAVLKGLKAMMTNPSTASVKSNVATIENARNPNILPSITQLSNAALGAMSLSQTAQKFPATGSN</sequence>
<evidence type="ECO:0000313" key="4">
    <source>
        <dbReference type="Proteomes" id="UP000531561"/>
    </source>
</evidence>
<dbReference type="GeneID" id="59259895"/>
<proteinExistence type="predicted"/>
<keyword evidence="2" id="KW-0732">Signal</keyword>
<evidence type="ECO:0000256" key="2">
    <source>
        <dbReference type="SAM" id="SignalP"/>
    </source>
</evidence>
<protein>
    <submittedName>
        <fullName evidence="3">Putative ppe family protein</fullName>
    </submittedName>
</protein>
<reference evidence="3 4" key="1">
    <citation type="journal article" date="2020" name="Phytopathology">
        <title>A high-quality genome resource of Botrytis fragariae, a new and rapidly spreading fungal pathogen causing strawberry gray mold in the U.S.A.</title>
        <authorList>
            <person name="Wu Y."/>
            <person name="Saski C.A."/>
            <person name="Schnabel G."/>
            <person name="Xiao S."/>
            <person name="Hu M."/>
        </authorList>
    </citation>
    <scope>NUCLEOTIDE SEQUENCE [LARGE SCALE GENOMIC DNA]</scope>
    <source>
        <strain evidence="3 4">BVB16</strain>
    </source>
</reference>
<keyword evidence="4" id="KW-1185">Reference proteome</keyword>
<name>A0A8H6ARU2_9HELO</name>
<evidence type="ECO:0000256" key="1">
    <source>
        <dbReference type="SAM" id="MobiDB-lite"/>
    </source>
</evidence>
<feature type="compositionally biased region" description="Low complexity" evidence="1">
    <location>
        <begin position="38"/>
        <end position="61"/>
    </location>
</feature>
<organism evidence="3 4">
    <name type="scientific">Botrytis fragariae</name>
    <dbReference type="NCBI Taxonomy" id="1964551"/>
    <lineage>
        <taxon>Eukaryota</taxon>
        <taxon>Fungi</taxon>
        <taxon>Dikarya</taxon>
        <taxon>Ascomycota</taxon>
        <taxon>Pezizomycotina</taxon>
        <taxon>Leotiomycetes</taxon>
        <taxon>Helotiales</taxon>
        <taxon>Sclerotiniaceae</taxon>
        <taxon>Botrytis</taxon>
    </lineage>
</organism>
<accession>A0A8H6ARU2</accession>
<gene>
    <name evidence="3" type="ORF">Bfra_005827</name>
</gene>
<feature type="signal peptide" evidence="2">
    <location>
        <begin position="1"/>
        <end position="18"/>
    </location>
</feature>
<dbReference type="Proteomes" id="UP000531561">
    <property type="component" value="Unassembled WGS sequence"/>
</dbReference>
<comment type="caution">
    <text evidence="3">The sequence shown here is derived from an EMBL/GenBank/DDBJ whole genome shotgun (WGS) entry which is preliminary data.</text>
</comment>
<dbReference type="EMBL" id="JABFCT010000010">
    <property type="protein sequence ID" value="KAF5872467.1"/>
    <property type="molecule type" value="Genomic_DNA"/>
</dbReference>
<feature type="chain" id="PRO_5034318738" evidence="2">
    <location>
        <begin position="19"/>
        <end position="227"/>
    </location>
</feature>
<dbReference type="RefSeq" id="XP_037191413.1">
    <property type="nucleotide sequence ID" value="XM_037336203.1"/>
</dbReference>
<dbReference type="OrthoDB" id="2118427at2759"/>
<evidence type="ECO:0000313" key="3">
    <source>
        <dbReference type="EMBL" id="KAF5872467.1"/>
    </source>
</evidence>